<sequence length="101" mass="11654">MCNVRSKERMTMAGGLSNLTPPILLIPDCTEHPHPLSNRKNTILMKLFLDQGHLLCTGHAHTHKRSLNTILLNPFLLQNHHTFHTLRLMDHPIHCLDNRIR</sequence>
<evidence type="ECO:0000313" key="1">
    <source>
        <dbReference type="EMBL" id="JAD75889.1"/>
    </source>
</evidence>
<accession>A0A0A9CHU0</accession>
<reference evidence="1" key="2">
    <citation type="journal article" date="2015" name="Data Brief">
        <title>Shoot transcriptome of the giant reed, Arundo donax.</title>
        <authorList>
            <person name="Barrero R.A."/>
            <person name="Guerrero F.D."/>
            <person name="Moolhuijzen P."/>
            <person name="Goolsby J.A."/>
            <person name="Tidwell J."/>
            <person name="Bellgard S.E."/>
            <person name="Bellgard M.I."/>
        </authorList>
    </citation>
    <scope>NUCLEOTIDE SEQUENCE</scope>
    <source>
        <tissue evidence="1">Shoot tissue taken approximately 20 cm above the soil surface</tissue>
    </source>
</reference>
<proteinExistence type="predicted"/>
<dbReference type="AlphaFoldDB" id="A0A0A9CHU0"/>
<name>A0A0A9CHU0_ARUDO</name>
<dbReference type="EMBL" id="GBRH01222006">
    <property type="protein sequence ID" value="JAD75889.1"/>
    <property type="molecule type" value="Transcribed_RNA"/>
</dbReference>
<reference evidence="1" key="1">
    <citation type="submission" date="2014-09" db="EMBL/GenBank/DDBJ databases">
        <authorList>
            <person name="Magalhaes I.L.F."/>
            <person name="Oliveira U."/>
            <person name="Santos F.R."/>
            <person name="Vidigal T.H.D.A."/>
            <person name="Brescovit A.D."/>
            <person name="Santos A.J."/>
        </authorList>
    </citation>
    <scope>NUCLEOTIDE SEQUENCE</scope>
    <source>
        <tissue evidence="1">Shoot tissue taken approximately 20 cm above the soil surface</tissue>
    </source>
</reference>
<protein>
    <submittedName>
        <fullName evidence="1">Uncharacterized protein</fullName>
    </submittedName>
</protein>
<organism evidence="1">
    <name type="scientific">Arundo donax</name>
    <name type="common">Giant reed</name>
    <name type="synonym">Donax arundinaceus</name>
    <dbReference type="NCBI Taxonomy" id="35708"/>
    <lineage>
        <taxon>Eukaryota</taxon>
        <taxon>Viridiplantae</taxon>
        <taxon>Streptophyta</taxon>
        <taxon>Embryophyta</taxon>
        <taxon>Tracheophyta</taxon>
        <taxon>Spermatophyta</taxon>
        <taxon>Magnoliopsida</taxon>
        <taxon>Liliopsida</taxon>
        <taxon>Poales</taxon>
        <taxon>Poaceae</taxon>
        <taxon>PACMAD clade</taxon>
        <taxon>Arundinoideae</taxon>
        <taxon>Arundineae</taxon>
        <taxon>Arundo</taxon>
    </lineage>
</organism>